<dbReference type="SUPFAM" id="SSF50129">
    <property type="entry name" value="GroES-like"/>
    <property type="match status" value="1"/>
</dbReference>
<accession>A0A3D8Q7T9</accession>
<gene>
    <name evidence="2" type="ORF">BP6252_13754</name>
</gene>
<feature type="domain" description="Alcohol dehydrogenase-like N-terminal" evidence="1">
    <location>
        <begin position="78"/>
        <end position="192"/>
    </location>
</feature>
<dbReference type="EMBL" id="PDLM01000020">
    <property type="protein sequence ID" value="RDW57494.1"/>
    <property type="molecule type" value="Genomic_DNA"/>
</dbReference>
<proteinExistence type="predicted"/>
<dbReference type="STRING" id="1849047.A0A3D8Q7T9"/>
<sequence>MKGNHQRRNYIINLNVKQSQNRFAWSSFIQIIPINQLYTPRPSTMTSIPPTSTQLIFKAFNEPLVLEKSSPPKSAPAGSALVQTLATVIRPHYREHFAGRGFLNVPAPSLPGHACIGRVLAVGPDAVALRPGQLVFAHGFAFARDDPVNTQVLYGLHRGNSMGTERAGVLFDYWKGFWQDVNSVPLENCVALDEKRLVDDLHYGFDDLMYLDRLSVAYGPISAAKLIPAEIVVVAPATGHYSGAVAELAAQLGCRVIALTRNASKMTPLTSRHSNITAVELTGDRETDLAAIRTLLPPTKTGADAFIDVSPPQATGNSHHFDIGLEVLRPGARAVLSGALSTATLPYSSILFRNINIIGKWMFTAQEMDALARMVEAGVIKLGKQAGHENVGGGFKFEEWEKGLLEAEGAVEWGRHVMFMP</sequence>
<dbReference type="PANTHER" id="PTHR43677:SF4">
    <property type="entry name" value="QUINONE OXIDOREDUCTASE-LIKE PROTEIN 2"/>
    <property type="match status" value="1"/>
</dbReference>
<dbReference type="OrthoDB" id="5407715at2759"/>
<dbReference type="Gene3D" id="3.90.180.10">
    <property type="entry name" value="Medium-chain alcohol dehydrogenases, catalytic domain"/>
    <property type="match status" value="1"/>
</dbReference>
<dbReference type="PANTHER" id="PTHR43677">
    <property type="entry name" value="SHORT-CHAIN DEHYDROGENASE/REDUCTASE"/>
    <property type="match status" value="1"/>
</dbReference>
<comment type="caution">
    <text evidence="2">The sequence shown here is derived from an EMBL/GenBank/DDBJ whole genome shotgun (WGS) entry which is preliminary data.</text>
</comment>
<evidence type="ECO:0000259" key="1">
    <source>
        <dbReference type="Pfam" id="PF08240"/>
    </source>
</evidence>
<dbReference type="GO" id="GO:0016491">
    <property type="term" value="F:oxidoreductase activity"/>
    <property type="evidence" value="ECO:0007669"/>
    <property type="project" value="TreeGrafter"/>
</dbReference>
<dbReference type="GO" id="GO:0005739">
    <property type="term" value="C:mitochondrion"/>
    <property type="evidence" value="ECO:0007669"/>
    <property type="project" value="TreeGrafter"/>
</dbReference>
<dbReference type="InterPro" id="IPR011032">
    <property type="entry name" value="GroES-like_sf"/>
</dbReference>
<keyword evidence="3" id="KW-1185">Reference proteome</keyword>
<dbReference type="SUPFAM" id="SSF51735">
    <property type="entry name" value="NAD(P)-binding Rossmann-fold domains"/>
    <property type="match status" value="1"/>
</dbReference>
<dbReference type="InterPro" id="IPR013154">
    <property type="entry name" value="ADH-like_N"/>
</dbReference>
<dbReference type="Pfam" id="PF08240">
    <property type="entry name" value="ADH_N"/>
    <property type="match status" value="1"/>
</dbReference>
<name>A0A3D8Q7T9_9HELO</name>
<organism evidence="2 3">
    <name type="scientific">Coleophoma cylindrospora</name>
    <dbReference type="NCBI Taxonomy" id="1849047"/>
    <lineage>
        <taxon>Eukaryota</taxon>
        <taxon>Fungi</taxon>
        <taxon>Dikarya</taxon>
        <taxon>Ascomycota</taxon>
        <taxon>Pezizomycotina</taxon>
        <taxon>Leotiomycetes</taxon>
        <taxon>Helotiales</taxon>
        <taxon>Dermateaceae</taxon>
        <taxon>Coleophoma</taxon>
    </lineage>
</organism>
<dbReference type="InterPro" id="IPR036291">
    <property type="entry name" value="NAD(P)-bd_dom_sf"/>
</dbReference>
<reference evidence="2 3" key="1">
    <citation type="journal article" date="2018" name="IMA Fungus">
        <title>IMA Genome-F 9: Draft genome sequence of Annulohypoxylon stygium, Aspergillus mulundensis, Berkeleyomyces basicola (syn. Thielaviopsis basicola), Ceratocystis smalleyi, two Cercospora beticola strains, Coleophoma cylindrospora, Fusarium fracticaudum, Phialophora cf. hyalina, and Morchella septimelata.</title>
        <authorList>
            <person name="Wingfield B.D."/>
            <person name="Bills G.F."/>
            <person name="Dong Y."/>
            <person name="Huang W."/>
            <person name="Nel W.J."/>
            <person name="Swalarsk-Parry B.S."/>
            <person name="Vaghefi N."/>
            <person name="Wilken P.M."/>
            <person name="An Z."/>
            <person name="de Beer Z.W."/>
            <person name="De Vos L."/>
            <person name="Chen L."/>
            <person name="Duong T.A."/>
            <person name="Gao Y."/>
            <person name="Hammerbacher A."/>
            <person name="Kikkert J.R."/>
            <person name="Li Y."/>
            <person name="Li H."/>
            <person name="Li K."/>
            <person name="Li Q."/>
            <person name="Liu X."/>
            <person name="Ma X."/>
            <person name="Naidoo K."/>
            <person name="Pethybridge S.J."/>
            <person name="Sun J."/>
            <person name="Steenkamp E.T."/>
            <person name="van der Nest M.A."/>
            <person name="van Wyk S."/>
            <person name="Wingfield M.J."/>
            <person name="Xiong C."/>
            <person name="Yue Q."/>
            <person name="Zhang X."/>
        </authorList>
    </citation>
    <scope>NUCLEOTIDE SEQUENCE [LARGE SCALE GENOMIC DNA]</scope>
    <source>
        <strain evidence="2 3">BP6252</strain>
    </source>
</reference>
<dbReference type="Gene3D" id="3.40.50.720">
    <property type="entry name" value="NAD(P)-binding Rossmann-like Domain"/>
    <property type="match status" value="1"/>
</dbReference>
<dbReference type="AlphaFoldDB" id="A0A3D8Q7T9"/>
<evidence type="ECO:0000313" key="3">
    <source>
        <dbReference type="Proteomes" id="UP000256645"/>
    </source>
</evidence>
<protein>
    <recommendedName>
        <fullName evidence="1">Alcohol dehydrogenase-like N-terminal domain-containing protein</fullName>
    </recommendedName>
</protein>
<evidence type="ECO:0000313" key="2">
    <source>
        <dbReference type="EMBL" id="RDW57494.1"/>
    </source>
</evidence>
<dbReference type="CDD" id="cd05188">
    <property type="entry name" value="MDR"/>
    <property type="match status" value="1"/>
</dbReference>
<dbReference type="InterPro" id="IPR051397">
    <property type="entry name" value="Zn-ADH-like_protein"/>
</dbReference>
<dbReference type="Proteomes" id="UP000256645">
    <property type="component" value="Unassembled WGS sequence"/>
</dbReference>